<name>A0A2W2BHM6_9HYPH</name>
<feature type="domain" description="VOC" evidence="1">
    <location>
        <begin position="4"/>
        <end position="128"/>
    </location>
</feature>
<accession>A0A2W2BHM6</accession>
<sequence length="136" mass="14542">MKQALATVSLLVPSYEAGLSFYVDALGFRLVEDTALGSGKRWVTVAPPGGGGARLLLTEPGSPEQAAAIGRQAGGRVFLFLETDDFQRDHRRYLAAGVAFLEAPRHEAYGTVAVFQDPFGNKWDLLQPAHKGSPSA</sequence>
<dbReference type="SUPFAM" id="SSF54593">
    <property type="entry name" value="Glyoxalase/Bleomycin resistance protein/Dihydroxybiphenyl dioxygenase"/>
    <property type="match status" value="1"/>
</dbReference>
<gene>
    <name evidence="2" type="ORF">DK847_18030</name>
</gene>
<proteinExistence type="predicted"/>
<comment type="caution">
    <text evidence="2">The sequence shown here is derived from an EMBL/GenBank/DDBJ whole genome shotgun (WGS) entry which is preliminary data.</text>
</comment>
<dbReference type="InterPro" id="IPR037523">
    <property type="entry name" value="VOC_core"/>
</dbReference>
<reference evidence="3" key="1">
    <citation type="submission" date="2018-06" db="EMBL/GenBank/DDBJ databases">
        <title>Aestuariibacter litoralis strain KCTC 52945T.</title>
        <authorList>
            <person name="Li X."/>
            <person name="Salam N."/>
            <person name="Li J.-L."/>
            <person name="Chen Y.-M."/>
            <person name="Yang Z.-W."/>
            <person name="Zhang L.-Y."/>
            <person name="Han M.-X."/>
            <person name="Xiao M."/>
            <person name="Li W.-J."/>
        </authorList>
    </citation>
    <scope>NUCLEOTIDE SEQUENCE [LARGE SCALE GENOMIC DNA]</scope>
    <source>
        <strain evidence="3">KCTC 52945</strain>
    </source>
</reference>
<keyword evidence="3" id="KW-1185">Reference proteome</keyword>
<dbReference type="InterPro" id="IPR029068">
    <property type="entry name" value="Glyas_Bleomycin-R_OHBP_Dase"/>
</dbReference>
<organism evidence="2 3">
    <name type="scientific">Aestuariivirga litoralis</name>
    <dbReference type="NCBI Taxonomy" id="2650924"/>
    <lineage>
        <taxon>Bacteria</taxon>
        <taxon>Pseudomonadati</taxon>
        <taxon>Pseudomonadota</taxon>
        <taxon>Alphaproteobacteria</taxon>
        <taxon>Hyphomicrobiales</taxon>
        <taxon>Aestuariivirgaceae</taxon>
        <taxon>Aestuariivirga</taxon>
    </lineage>
</organism>
<dbReference type="EMBL" id="QKVK01000010">
    <property type="protein sequence ID" value="PZF75417.1"/>
    <property type="molecule type" value="Genomic_DNA"/>
</dbReference>
<dbReference type="Gene3D" id="3.10.180.10">
    <property type="entry name" value="2,3-Dihydroxybiphenyl 1,2-Dioxygenase, domain 1"/>
    <property type="match status" value="1"/>
</dbReference>
<dbReference type="PROSITE" id="PS51819">
    <property type="entry name" value="VOC"/>
    <property type="match status" value="1"/>
</dbReference>
<dbReference type="Proteomes" id="UP000248795">
    <property type="component" value="Unassembled WGS sequence"/>
</dbReference>
<dbReference type="Pfam" id="PF00903">
    <property type="entry name" value="Glyoxalase"/>
    <property type="match status" value="1"/>
</dbReference>
<protein>
    <submittedName>
        <fullName evidence="2">VOC family protein</fullName>
    </submittedName>
</protein>
<dbReference type="InterPro" id="IPR004360">
    <property type="entry name" value="Glyas_Fos-R_dOase_dom"/>
</dbReference>
<evidence type="ECO:0000259" key="1">
    <source>
        <dbReference type="PROSITE" id="PS51819"/>
    </source>
</evidence>
<evidence type="ECO:0000313" key="3">
    <source>
        <dbReference type="Proteomes" id="UP000248795"/>
    </source>
</evidence>
<dbReference type="PANTHER" id="PTHR36437:SF2">
    <property type="entry name" value="GLYOXALASE_BLEOMYCIN RESISTANCE PROTEIN_DIOXYGENASE"/>
    <property type="match status" value="1"/>
</dbReference>
<dbReference type="PANTHER" id="PTHR36437">
    <property type="entry name" value="GLYOXALASE/BLEOMYCIN RESISTANCE PROTEIN/DIOXYGENASE"/>
    <property type="match status" value="1"/>
</dbReference>
<dbReference type="RefSeq" id="WP_111199937.1">
    <property type="nucleotide sequence ID" value="NZ_QKVK01000010.1"/>
</dbReference>
<dbReference type="AlphaFoldDB" id="A0A2W2BHM6"/>
<dbReference type="CDD" id="cd07263">
    <property type="entry name" value="VOC_like"/>
    <property type="match status" value="1"/>
</dbReference>
<evidence type="ECO:0000313" key="2">
    <source>
        <dbReference type="EMBL" id="PZF75417.1"/>
    </source>
</evidence>